<reference evidence="1 2" key="1">
    <citation type="submission" date="2019-06" db="EMBL/GenBank/DDBJ databases">
        <title>Genome Sequence of the Brown Rot Fungal Pathogen Monilinia fructicola.</title>
        <authorList>
            <person name="De Miccolis Angelini R.M."/>
            <person name="Landi L."/>
            <person name="Abate D."/>
            <person name="Pollastro S."/>
            <person name="Romanazzi G."/>
            <person name="Faretra F."/>
        </authorList>
    </citation>
    <scope>NUCLEOTIDE SEQUENCE [LARGE SCALE GENOMIC DNA]</scope>
    <source>
        <strain evidence="1 2">Mfrc123</strain>
    </source>
</reference>
<proteinExistence type="predicted"/>
<dbReference type="EMBL" id="VICG01000007">
    <property type="protein sequence ID" value="KAA8569980.1"/>
    <property type="molecule type" value="Genomic_DNA"/>
</dbReference>
<gene>
    <name evidence="1" type="ORF">EYC84_002318</name>
</gene>
<sequence length="118" mass="13547">MGRRFSSQRDGKRMDLHTEKIIKVQNFLNLGPRGYRSPSYTKNIDPYQPIIDHHGGMMMQRPKSRFRLRYFEPRLLGGGCGCNRLDCSLADLFPCFGGAIRWSEEEQCSCCSSRGLLP</sequence>
<evidence type="ECO:0000313" key="2">
    <source>
        <dbReference type="Proteomes" id="UP000322873"/>
    </source>
</evidence>
<dbReference type="VEuPathDB" id="FungiDB:MFRU_005g01370"/>
<keyword evidence="2" id="KW-1185">Reference proteome</keyword>
<dbReference type="AlphaFoldDB" id="A0A5M9JMU0"/>
<evidence type="ECO:0000313" key="1">
    <source>
        <dbReference type="EMBL" id="KAA8569980.1"/>
    </source>
</evidence>
<name>A0A5M9JMU0_MONFR</name>
<comment type="caution">
    <text evidence="1">The sequence shown here is derived from an EMBL/GenBank/DDBJ whole genome shotgun (WGS) entry which is preliminary data.</text>
</comment>
<protein>
    <submittedName>
        <fullName evidence="1">Uncharacterized protein</fullName>
    </submittedName>
</protein>
<dbReference type="Proteomes" id="UP000322873">
    <property type="component" value="Unassembled WGS sequence"/>
</dbReference>
<organism evidence="1 2">
    <name type="scientific">Monilinia fructicola</name>
    <name type="common">Brown rot fungus</name>
    <name type="synonym">Ciboria fructicola</name>
    <dbReference type="NCBI Taxonomy" id="38448"/>
    <lineage>
        <taxon>Eukaryota</taxon>
        <taxon>Fungi</taxon>
        <taxon>Dikarya</taxon>
        <taxon>Ascomycota</taxon>
        <taxon>Pezizomycotina</taxon>
        <taxon>Leotiomycetes</taxon>
        <taxon>Helotiales</taxon>
        <taxon>Sclerotiniaceae</taxon>
        <taxon>Monilinia</taxon>
    </lineage>
</organism>
<accession>A0A5M9JMU0</accession>